<evidence type="ECO:0008006" key="5">
    <source>
        <dbReference type="Google" id="ProtNLM"/>
    </source>
</evidence>
<accession>A0ABV4UM72</accession>
<dbReference type="RefSeq" id="WP_373971906.1">
    <property type="nucleotide sequence ID" value="NZ_JBHDLJ010000006.1"/>
</dbReference>
<evidence type="ECO:0000313" key="4">
    <source>
        <dbReference type="Proteomes" id="UP001575652"/>
    </source>
</evidence>
<keyword evidence="4" id="KW-1185">Reference proteome</keyword>
<sequence>MGADPNRTRRPRARARRPLTVAVAVAAALAIAGCSAPDGPDAGDPHAGVDTGTTAAPASPEAAGTAVQAAVDGGIAQAGRYGFTLTAPASAADLGALRSAPADALEGVVVIPSTCAEPVEALNWSPALLGPDSARTDFAADGVDATGSVEVAAVSDSDRGGLDAHYATVEAMLGDCRRMTLNIQSEGESGGVVPETVQLKSTAPEVADDAADSALLWTRAAETSGLRQQALVLIKERGGHVAMVSFIGRSLPDEEKFATMAATILDAALSALPG</sequence>
<gene>
    <name evidence="3" type="ORF">ACETWP_09040</name>
</gene>
<evidence type="ECO:0000256" key="2">
    <source>
        <dbReference type="SAM" id="SignalP"/>
    </source>
</evidence>
<dbReference type="PROSITE" id="PS51257">
    <property type="entry name" value="PROKAR_LIPOPROTEIN"/>
    <property type="match status" value="1"/>
</dbReference>
<feature type="signal peptide" evidence="2">
    <location>
        <begin position="1"/>
        <end position="36"/>
    </location>
</feature>
<evidence type="ECO:0000313" key="3">
    <source>
        <dbReference type="EMBL" id="MFB0834732.1"/>
    </source>
</evidence>
<dbReference type="Proteomes" id="UP001575652">
    <property type="component" value="Unassembled WGS sequence"/>
</dbReference>
<evidence type="ECO:0000256" key="1">
    <source>
        <dbReference type="SAM" id="MobiDB-lite"/>
    </source>
</evidence>
<feature type="compositionally biased region" description="Low complexity" evidence="1">
    <location>
        <begin position="51"/>
        <end position="61"/>
    </location>
</feature>
<feature type="region of interest" description="Disordered" evidence="1">
    <location>
        <begin position="37"/>
        <end position="61"/>
    </location>
</feature>
<dbReference type="EMBL" id="JBHDLJ010000006">
    <property type="protein sequence ID" value="MFB0834732.1"/>
    <property type="molecule type" value="Genomic_DNA"/>
</dbReference>
<proteinExistence type="predicted"/>
<feature type="chain" id="PRO_5045611843" description="PknH-like extracellular domain-containing protein" evidence="2">
    <location>
        <begin position="37"/>
        <end position="274"/>
    </location>
</feature>
<protein>
    <recommendedName>
        <fullName evidence="5">PknH-like extracellular domain-containing protein</fullName>
    </recommendedName>
</protein>
<organism evidence="3 4">
    <name type="scientific">Arthrobacter halodurans</name>
    <dbReference type="NCBI Taxonomy" id="516699"/>
    <lineage>
        <taxon>Bacteria</taxon>
        <taxon>Bacillati</taxon>
        <taxon>Actinomycetota</taxon>
        <taxon>Actinomycetes</taxon>
        <taxon>Micrococcales</taxon>
        <taxon>Micrococcaceae</taxon>
        <taxon>Arthrobacter</taxon>
    </lineage>
</organism>
<reference evidence="3 4" key="1">
    <citation type="submission" date="2024-09" db="EMBL/GenBank/DDBJ databases">
        <authorList>
            <person name="Salinas-Garcia M.A."/>
            <person name="Prieme A."/>
        </authorList>
    </citation>
    <scope>NUCLEOTIDE SEQUENCE [LARGE SCALE GENOMIC DNA]</scope>
    <source>
        <strain evidence="3 4">DSM 21081</strain>
    </source>
</reference>
<comment type="caution">
    <text evidence="3">The sequence shown here is derived from an EMBL/GenBank/DDBJ whole genome shotgun (WGS) entry which is preliminary data.</text>
</comment>
<keyword evidence="2" id="KW-0732">Signal</keyword>
<name>A0ABV4UM72_9MICC</name>